<dbReference type="GO" id="GO:0005524">
    <property type="term" value="F:ATP binding"/>
    <property type="evidence" value="ECO:0007669"/>
    <property type="project" value="UniProtKB-KW"/>
</dbReference>
<organism evidence="13">
    <name type="scientific">Aureococcus anophagefferens</name>
    <name type="common">Harmful bloom alga</name>
    <dbReference type="NCBI Taxonomy" id="44056"/>
    <lineage>
        <taxon>Eukaryota</taxon>
        <taxon>Sar</taxon>
        <taxon>Stramenopiles</taxon>
        <taxon>Ochrophyta</taxon>
        <taxon>Pelagophyceae</taxon>
        <taxon>Pelagomonadales</taxon>
        <taxon>Pelagomonadaceae</taxon>
        <taxon>Aureococcus</taxon>
    </lineage>
</organism>
<dbReference type="GO" id="GO:0016020">
    <property type="term" value="C:membrane"/>
    <property type="evidence" value="ECO:0007669"/>
    <property type="project" value="UniProtKB-SubCell"/>
</dbReference>
<protein>
    <submittedName>
        <fullName evidence="12">Uncharacterized protein ABC43</fullName>
    </submittedName>
</protein>
<keyword evidence="5" id="KW-0067">ATP-binding</keyword>
<feature type="transmembrane region" description="Helical" evidence="9">
    <location>
        <begin position="865"/>
        <end position="886"/>
    </location>
</feature>
<keyword evidence="2" id="KW-0813">Transport</keyword>
<dbReference type="PANTHER" id="PTHR48041">
    <property type="entry name" value="ABC TRANSPORTER G FAMILY MEMBER 28"/>
    <property type="match status" value="1"/>
</dbReference>
<dbReference type="GO" id="GO:0140359">
    <property type="term" value="F:ABC-type transporter activity"/>
    <property type="evidence" value="ECO:0007669"/>
    <property type="project" value="InterPro"/>
</dbReference>
<evidence type="ECO:0000256" key="2">
    <source>
        <dbReference type="ARBA" id="ARBA00022448"/>
    </source>
</evidence>
<dbReference type="AlphaFoldDB" id="F0XX61"/>
<accession>F0XX61</accession>
<feature type="transmembrane region" description="Helical" evidence="9">
    <location>
        <begin position="765"/>
        <end position="785"/>
    </location>
</feature>
<keyword evidence="4" id="KW-0547">Nucleotide-binding</keyword>
<feature type="domain" description="SWIM-type" evidence="11">
    <location>
        <begin position="246"/>
        <end position="279"/>
    </location>
</feature>
<dbReference type="InterPro" id="IPR007527">
    <property type="entry name" value="Znf_SWIM"/>
</dbReference>
<dbReference type="SUPFAM" id="SSF52540">
    <property type="entry name" value="P-loop containing nucleoside triphosphate hydrolases"/>
    <property type="match status" value="1"/>
</dbReference>
<dbReference type="PANTHER" id="PTHR48041:SF134">
    <property type="entry name" value="ABC TRANSPORTER G FAMILY"/>
    <property type="match status" value="1"/>
</dbReference>
<feature type="domain" description="ABC transporter" evidence="10">
    <location>
        <begin position="308"/>
        <end position="545"/>
    </location>
</feature>
<reference evidence="12 13" key="1">
    <citation type="journal article" date="2011" name="Proc. Natl. Acad. Sci. U.S.A.">
        <title>Niche of harmful alga Aureococcus anophagefferens revealed through ecogenomics.</title>
        <authorList>
            <person name="Gobler C.J."/>
            <person name="Berry D.L."/>
            <person name="Dyhrman S.T."/>
            <person name="Wilhelm S.W."/>
            <person name="Salamov A."/>
            <person name="Lobanov A.V."/>
            <person name="Zhang Y."/>
            <person name="Collier J.L."/>
            <person name="Wurch L.L."/>
            <person name="Kustka A.B."/>
            <person name="Dill B.D."/>
            <person name="Shah M."/>
            <person name="VerBerkmoes N.C."/>
            <person name="Kuo A."/>
            <person name="Terry A."/>
            <person name="Pangilinan J."/>
            <person name="Lindquist E.A."/>
            <person name="Lucas S."/>
            <person name="Paulsen I.T."/>
            <person name="Hattenrath-Lehmann T.K."/>
            <person name="Talmage S.C."/>
            <person name="Walker E.A."/>
            <person name="Koch F."/>
            <person name="Burson A.M."/>
            <person name="Marcoval M.A."/>
            <person name="Tang Y.Z."/>
            <person name="Lecleir G.R."/>
            <person name="Coyne K.J."/>
            <person name="Berg G.M."/>
            <person name="Bertrand E.M."/>
            <person name="Saito M.A."/>
            <person name="Gladyshev V.N."/>
            <person name="Grigoriev I.V."/>
        </authorList>
    </citation>
    <scope>NUCLEOTIDE SEQUENCE [LARGE SCALE GENOMIC DNA]</scope>
    <source>
        <strain evidence="13">CCMP 1984</strain>
    </source>
</reference>
<evidence type="ECO:0000313" key="12">
    <source>
        <dbReference type="EMBL" id="EGB12518.1"/>
    </source>
</evidence>
<dbReference type="InterPro" id="IPR017871">
    <property type="entry name" value="ABC_transporter-like_CS"/>
</dbReference>
<evidence type="ECO:0000256" key="7">
    <source>
        <dbReference type="ARBA" id="ARBA00023136"/>
    </source>
</evidence>
<sequence length="940" mass="102673">MFKNKKLRQQLHNDVFFVSKISGVFHHALNSVFEALTQRYTDLGEGEVMKWFSSEYLENGAWTRAELPPGFPNDTNTLEASNKTLKEQCTEYTMKPVLAFLSDIFAYVQDKSQLNAEFAYDAPPSTPQTKLAKDATAVLSSVQLLKGVEVSYDILTSGTHLTSMLLIIGVKPDLAAPPVAFISDATYVDMLRALDTNDKEAWTTEVDRRLAPFVGLATGDASSSSGRGARAPSWGAVTAALDAGILLVPLEGGNFFCTCGDYQHRGVCKHALAYKSATNHTTCKARMCKPDMDKQLKPDNKPDMELSVHFRNLSVRFKDVVALAPCSGDVPAGELTALMGPTGCGKTSLLNAIARRGPVSGGSVWYGADLAWSSALKRHVAFIEQDDLVFPGLTIRETLVFSARLRLADATLAEKLRQVEECIELLRLSHCADAMVGGGMDRGVSGGERKRLMVGQEMLTNPRLLCCDEPTSGLDSTTACVVVEALRDLAKARNVAVVASIHQPSSRLFLLFHGLLLLEKRGLAYRGPTASAGDAFAGAPFGLPCPPGFSAPDWMMEVVVRGDLAGDAAVAALDAAYGPGTLSPPPALRALDAPARRHRYAAPLSEQAAVLCARAWKEVKPKIFQRTSLQLHVGNATIGGLMWFQLGYRESDIWSRYSLAFAVPIAWVFFPLMDSLGFVPTAEIMLRKELSVNSFRLEAWYLIQTTYLLLPMFAQSMIYLIVFFALSGVSTNPLVFVALYAVVVIALLTFQSIGLLLSAAVKPENLSTCAMLFVTYCFLFTGFFIRLDETAVPWAAFCNPVFYILHLAVWSVFSIDNKRFKCGNDTDDEGTIYVDSCGGGADRNDGKIAVVEIYKQYELRRFEPAIAVLALLLIFLVARLAAFVLLKRRMKSHFKKLLSYEEGKGADAEKPPLNARKSVLSRAEPEAVLLADDAESKESA</sequence>
<dbReference type="RefSeq" id="XP_009032192.1">
    <property type="nucleotide sequence ID" value="XM_009033944.1"/>
</dbReference>
<evidence type="ECO:0000259" key="11">
    <source>
        <dbReference type="PROSITE" id="PS50966"/>
    </source>
</evidence>
<dbReference type="Pfam" id="PF01061">
    <property type="entry name" value="ABC2_membrane"/>
    <property type="match status" value="1"/>
</dbReference>
<keyword evidence="7 9" id="KW-0472">Membrane</keyword>
<feature type="transmembrane region" description="Helical" evidence="9">
    <location>
        <begin position="699"/>
        <end position="722"/>
    </location>
</feature>
<keyword evidence="13" id="KW-1185">Reference proteome</keyword>
<evidence type="ECO:0000256" key="6">
    <source>
        <dbReference type="ARBA" id="ARBA00022989"/>
    </source>
</evidence>
<dbReference type="eggNOG" id="KOG0061">
    <property type="taxonomic scope" value="Eukaryota"/>
</dbReference>
<proteinExistence type="predicted"/>
<dbReference type="EMBL" id="GL833120">
    <property type="protein sequence ID" value="EGB12518.1"/>
    <property type="molecule type" value="Genomic_DNA"/>
</dbReference>
<dbReference type="GeneID" id="20227785"/>
<dbReference type="InterPro" id="IPR027417">
    <property type="entry name" value="P-loop_NTPase"/>
</dbReference>
<feature type="transmembrane region" description="Helical" evidence="9">
    <location>
        <begin position="659"/>
        <end position="679"/>
    </location>
</feature>
<evidence type="ECO:0000256" key="1">
    <source>
        <dbReference type="ARBA" id="ARBA00004141"/>
    </source>
</evidence>
<dbReference type="InterPro" id="IPR050352">
    <property type="entry name" value="ABCG_transporters"/>
</dbReference>
<dbReference type="OrthoDB" id="66620at2759"/>
<keyword evidence="8" id="KW-0863">Zinc-finger</keyword>
<dbReference type="InParanoid" id="F0XX61"/>
<gene>
    <name evidence="12" type="primary">ABC43</name>
    <name evidence="12" type="ORF">AURANDRAFT_70485</name>
</gene>
<evidence type="ECO:0000256" key="8">
    <source>
        <dbReference type="PROSITE-ProRule" id="PRU00325"/>
    </source>
</evidence>
<keyword evidence="3 9" id="KW-0812">Transmembrane</keyword>
<dbReference type="GO" id="GO:0008270">
    <property type="term" value="F:zinc ion binding"/>
    <property type="evidence" value="ECO:0007669"/>
    <property type="project" value="UniProtKB-KW"/>
</dbReference>
<comment type="subcellular location">
    <subcellularLocation>
        <location evidence="1">Membrane</location>
        <topology evidence="1">Multi-pass membrane protein</topology>
    </subcellularLocation>
</comment>
<dbReference type="InterPro" id="IPR003593">
    <property type="entry name" value="AAA+_ATPase"/>
</dbReference>
<evidence type="ECO:0000313" key="13">
    <source>
        <dbReference type="Proteomes" id="UP000002729"/>
    </source>
</evidence>
<evidence type="ECO:0000256" key="4">
    <source>
        <dbReference type="ARBA" id="ARBA00022741"/>
    </source>
</evidence>
<dbReference type="KEGG" id="aaf:AURANDRAFT_70485"/>
<feature type="transmembrane region" description="Helical" evidence="9">
    <location>
        <begin position="792"/>
        <end position="813"/>
    </location>
</feature>
<dbReference type="Pfam" id="PF00005">
    <property type="entry name" value="ABC_tran"/>
    <property type="match status" value="1"/>
</dbReference>
<name>F0XX61_AURAN</name>
<feature type="transmembrane region" description="Helical" evidence="9">
    <location>
        <begin position="734"/>
        <end position="759"/>
    </location>
</feature>
<dbReference type="PROSITE" id="PS50893">
    <property type="entry name" value="ABC_TRANSPORTER_2"/>
    <property type="match status" value="1"/>
</dbReference>
<dbReference type="Proteomes" id="UP000002729">
    <property type="component" value="Unassembled WGS sequence"/>
</dbReference>
<dbReference type="Gene3D" id="3.40.50.300">
    <property type="entry name" value="P-loop containing nucleotide triphosphate hydrolases"/>
    <property type="match status" value="1"/>
</dbReference>
<dbReference type="GO" id="GO:0016887">
    <property type="term" value="F:ATP hydrolysis activity"/>
    <property type="evidence" value="ECO:0007669"/>
    <property type="project" value="InterPro"/>
</dbReference>
<evidence type="ECO:0000256" key="5">
    <source>
        <dbReference type="ARBA" id="ARBA00022840"/>
    </source>
</evidence>
<keyword evidence="8" id="KW-0479">Metal-binding</keyword>
<evidence type="ECO:0000256" key="9">
    <source>
        <dbReference type="SAM" id="Phobius"/>
    </source>
</evidence>
<dbReference type="InterPro" id="IPR013525">
    <property type="entry name" value="ABC2_TM"/>
</dbReference>
<evidence type="ECO:0000259" key="10">
    <source>
        <dbReference type="PROSITE" id="PS50893"/>
    </source>
</evidence>
<keyword evidence="8" id="KW-0862">Zinc</keyword>
<dbReference type="PROSITE" id="PS00211">
    <property type="entry name" value="ABC_TRANSPORTER_1"/>
    <property type="match status" value="1"/>
</dbReference>
<dbReference type="InterPro" id="IPR003439">
    <property type="entry name" value="ABC_transporter-like_ATP-bd"/>
</dbReference>
<evidence type="ECO:0000256" key="3">
    <source>
        <dbReference type="ARBA" id="ARBA00022692"/>
    </source>
</evidence>
<dbReference type="SMART" id="SM00382">
    <property type="entry name" value="AAA"/>
    <property type="match status" value="1"/>
</dbReference>
<dbReference type="PROSITE" id="PS50966">
    <property type="entry name" value="ZF_SWIM"/>
    <property type="match status" value="1"/>
</dbReference>
<keyword evidence="6 9" id="KW-1133">Transmembrane helix</keyword>